<dbReference type="RefSeq" id="WP_207821662.1">
    <property type="nucleotide sequence ID" value="NZ_CP062006.1"/>
</dbReference>
<sequence>MTRPNLDTDEGRAAYRAELRRVGWPFRWGGMALIVVAAGLVLFARQGRFGLTEDAVTVAYGVLAVGWALVIGSIFMRTRHHKRRMAEGL</sequence>
<keyword evidence="1" id="KW-1133">Transmembrane helix</keyword>
<keyword evidence="1" id="KW-0812">Transmembrane</keyword>
<feature type="transmembrane region" description="Helical" evidence="1">
    <location>
        <begin position="26"/>
        <end position="44"/>
    </location>
</feature>
<keyword evidence="3" id="KW-1185">Reference proteome</keyword>
<evidence type="ECO:0000256" key="1">
    <source>
        <dbReference type="SAM" id="Phobius"/>
    </source>
</evidence>
<accession>A0ABX7SFQ7</accession>
<dbReference type="EMBL" id="CP062006">
    <property type="protein sequence ID" value="QTC86367.1"/>
    <property type="molecule type" value="Genomic_DNA"/>
</dbReference>
<evidence type="ECO:0000313" key="3">
    <source>
        <dbReference type="Proteomes" id="UP000663942"/>
    </source>
</evidence>
<reference evidence="2 3" key="1">
    <citation type="submission" date="2020-09" db="EMBL/GenBank/DDBJ databases">
        <title>Brevundimonas sp. LVF1 isolated from an oligotrophic pond in Goettingen, Germany.</title>
        <authorList>
            <person name="Friedrich I."/>
            <person name="Klassen A."/>
            <person name="Neubauer H."/>
            <person name="Schneider D."/>
            <person name="Hertel R."/>
            <person name="Daniel R."/>
        </authorList>
    </citation>
    <scope>NUCLEOTIDE SEQUENCE [LARGE SCALE GENOMIC DNA]</scope>
    <source>
        <strain evidence="2 3">LVF1</strain>
    </source>
</reference>
<evidence type="ECO:0008006" key="4">
    <source>
        <dbReference type="Google" id="ProtNLM"/>
    </source>
</evidence>
<evidence type="ECO:0000313" key="2">
    <source>
        <dbReference type="EMBL" id="QTC86367.1"/>
    </source>
</evidence>
<dbReference type="Proteomes" id="UP000663942">
    <property type="component" value="Chromosome"/>
</dbReference>
<gene>
    <name evidence="2" type="ORF">IFE19_09285</name>
</gene>
<proteinExistence type="predicted"/>
<organism evidence="2 3">
    <name type="scientific">Brevundimonas pondensis</name>
    <dbReference type="NCBI Taxonomy" id="2774189"/>
    <lineage>
        <taxon>Bacteria</taxon>
        <taxon>Pseudomonadati</taxon>
        <taxon>Pseudomonadota</taxon>
        <taxon>Alphaproteobacteria</taxon>
        <taxon>Caulobacterales</taxon>
        <taxon>Caulobacteraceae</taxon>
        <taxon>Brevundimonas</taxon>
    </lineage>
</organism>
<name>A0ABX7SFQ7_9CAUL</name>
<protein>
    <recommendedName>
        <fullName evidence="4">DUF202 domain-containing protein</fullName>
    </recommendedName>
</protein>
<keyword evidence="1" id="KW-0472">Membrane</keyword>
<feature type="transmembrane region" description="Helical" evidence="1">
    <location>
        <begin position="56"/>
        <end position="76"/>
    </location>
</feature>